<dbReference type="EMBL" id="JAUSVL010000001">
    <property type="protein sequence ID" value="MDQ0288772.1"/>
    <property type="molecule type" value="Genomic_DNA"/>
</dbReference>
<evidence type="ECO:0000313" key="3">
    <source>
        <dbReference type="Proteomes" id="UP001238163"/>
    </source>
</evidence>
<feature type="signal peptide" evidence="1">
    <location>
        <begin position="1"/>
        <end position="19"/>
    </location>
</feature>
<dbReference type="RefSeq" id="WP_307260106.1">
    <property type="nucleotide sequence ID" value="NZ_JAUSVL010000001.1"/>
</dbReference>
<evidence type="ECO:0000256" key="1">
    <source>
        <dbReference type="SAM" id="SignalP"/>
    </source>
</evidence>
<feature type="chain" id="PRO_5042030395" evidence="1">
    <location>
        <begin position="20"/>
        <end position="376"/>
    </location>
</feature>
<dbReference type="Gene3D" id="2.60.120.260">
    <property type="entry name" value="Galactose-binding domain-like"/>
    <property type="match status" value="1"/>
</dbReference>
<name>A0AAE3VDY0_9BACT</name>
<organism evidence="2 3">
    <name type="scientific">Oligosphaera ethanolica</name>
    <dbReference type="NCBI Taxonomy" id="760260"/>
    <lineage>
        <taxon>Bacteria</taxon>
        <taxon>Pseudomonadati</taxon>
        <taxon>Lentisphaerota</taxon>
        <taxon>Oligosphaeria</taxon>
        <taxon>Oligosphaerales</taxon>
        <taxon>Oligosphaeraceae</taxon>
        <taxon>Oligosphaera</taxon>
    </lineage>
</organism>
<sequence length="376" mass="41494">MLKFIAWLALALVVFTTPACVTNPPIEPDTPLGQWQCLNSDDAVPPQELLLPPFPLTLQPADGVLGNDGCYGPAAAAINAYREQWLSIVPSLQRRKVLDDLRQAPASKRLNSIKTLLKPEFFATTEKQLMQALATTPQLSPTQKQNLETVILQHQHMKLLLDAALARDELQDSPMSARDCLAAISRLRRVRDVLLKTHPSYLAALRTDEKAAGDWAAENWAALFAAAEPALPLPAVWLLATDSARLGLQQGWDKRLIDDWRSATSRLLHLSAGPAPADSHATSQACWLIQTMALPENHAEIIAYINFLALPGRCSLFFNGQRVGQKDGAAAESCRFQLQPFAPQHAEQTIVLYFPNGYPSRYPFPIWISSSPLNKD</sequence>
<accession>A0AAE3VDY0</accession>
<proteinExistence type="predicted"/>
<keyword evidence="1" id="KW-0732">Signal</keyword>
<dbReference type="Proteomes" id="UP001238163">
    <property type="component" value="Unassembled WGS sequence"/>
</dbReference>
<evidence type="ECO:0000313" key="2">
    <source>
        <dbReference type="EMBL" id="MDQ0288772.1"/>
    </source>
</evidence>
<gene>
    <name evidence="2" type="ORF">J3R75_000879</name>
</gene>
<protein>
    <submittedName>
        <fullName evidence="2">Uncharacterized protein</fullName>
    </submittedName>
</protein>
<keyword evidence="3" id="KW-1185">Reference proteome</keyword>
<comment type="caution">
    <text evidence="2">The sequence shown here is derived from an EMBL/GenBank/DDBJ whole genome shotgun (WGS) entry which is preliminary data.</text>
</comment>
<reference evidence="2" key="1">
    <citation type="submission" date="2023-07" db="EMBL/GenBank/DDBJ databases">
        <title>Genomic Encyclopedia of Type Strains, Phase IV (KMG-IV): sequencing the most valuable type-strain genomes for metagenomic binning, comparative biology and taxonomic classification.</title>
        <authorList>
            <person name="Goeker M."/>
        </authorList>
    </citation>
    <scope>NUCLEOTIDE SEQUENCE</scope>
    <source>
        <strain evidence="2">DSM 24202</strain>
    </source>
</reference>
<dbReference type="AlphaFoldDB" id="A0AAE3VDY0"/>